<dbReference type="RefSeq" id="XP_015228478.1">
    <property type="nucleotide sequence ID" value="XM_015372992.1"/>
</dbReference>
<reference evidence="1" key="2">
    <citation type="submission" date="2025-09" db="UniProtKB">
        <authorList>
            <consortium name="Ensembl"/>
        </authorList>
    </citation>
    <scope>IDENTIFICATION</scope>
</reference>
<dbReference type="OrthoDB" id="8911462at2759"/>
<sequence length="284" mass="31503">MSEEIPNDFCPDLNELENKIGRKTPETLLVWIKDAADWEDRLASDALHREEESSSDGLSDKINSLRQEMKCLRCADVKILRQLVAVHEGIEAMRWLMEERGISTSHCSSLSGSMSSLVTIEDHVPPMSPSREEPSPAFPQDMRLTAIEETSPEPESASSSRSIEVESYSLAPLTAASSLVGTDVPKSQVLESGLTRLHIRTGAETIRRVLLRSCKRRQLKPDSGGVAGSQDVGERNSTLLPQETLTFQSHEVKKDEFSAGDESDLLGYDAQWSWVDSKDDVTFL</sequence>
<dbReference type="InterPro" id="IPR037443">
    <property type="entry name" value="LURAP1"/>
</dbReference>
<dbReference type="OMA" id="QWCWVES"/>
<dbReference type="KEGG" id="cvg:107083626"/>
<name>A0A3Q2D0A1_CYPVA</name>
<dbReference type="InterPro" id="IPR039499">
    <property type="entry name" value="LURA1/LRA25"/>
</dbReference>
<dbReference type="Proteomes" id="UP000265020">
    <property type="component" value="Unassembled WGS sequence"/>
</dbReference>
<dbReference type="GO" id="GO:0043123">
    <property type="term" value="P:positive regulation of canonical NF-kappaB signal transduction"/>
    <property type="evidence" value="ECO:0007669"/>
    <property type="project" value="InterPro"/>
</dbReference>
<protein>
    <submittedName>
        <fullName evidence="1">Leucine rich adaptor protein 1-like</fullName>
    </submittedName>
</protein>
<dbReference type="Ensembl" id="ENSCVAT00000030042.1">
    <property type="protein sequence ID" value="ENSCVAP00000011713.1"/>
    <property type="gene ID" value="ENSCVAG00000014018.1"/>
</dbReference>
<dbReference type="PANTHER" id="PTHR33767:SF2">
    <property type="entry name" value="LEUCINE RICH ADAPTOR PROTEIN 1"/>
    <property type="match status" value="1"/>
</dbReference>
<reference evidence="1" key="1">
    <citation type="submission" date="2025-08" db="UniProtKB">
        <authorList>
            <consortium name="Ensembl"/>
        </authorList>
    </citation>
    <scope>IDENTIFICATION</scope>
</reference>
<dbReference type="AlphaFoldDB" id="A0A3Q2D0A1"/>
<organism evidence="1 2">
    <name type="scientific">Cyprinodon variegatus</name>
    <name type="common">Sheepshead minnow</name>
    <dbReference type="NCBI Taxonomy" id="28743"/>
    <lineage>
        <taxon>Eukaryota</taxon>
        <taxon>Metazoa</taxon>
        <taxon>Chordata</taxon>
        <taxon>Craniata</taxon>
        <taxon>Vertebrata</taxon>
        <taxon>Euteleostomi</taxon>
        <taxon>Actinopterygii</taxon>
        <taxon>Neopterygii</taxon>
        <taxon>Teleostei</taxon>
        <taxon>Neoteleostei</taxon>
        <taxon>Acanthomorphata</taxon>
        <taxon>Ovalentaria</taxon>
        <taxon>Atherinomorphae</taxon>
        <taxon>Cyprinodontiformes</taxon>
        <taxon>Cyprinodontidae</taxon>
        <taxon>Cyprinodon</taxon>
    </lineage>
</organism>
<dbReference type="GeneID" id="107083626"/>
<dbReference type="GO" id="GO:0001819">
    <property type="term" value="P:positive regulation of cytokine production"/>
    <property type="evidence" value="ECO:0007669"/>
    <property type="project" value="TreeGrafter"/>
</dbReference>
<proteinExistence type="predicted"/>
<accession>A0A3Q2D0A1</accession>
<dbReference type="PANTHER" id="PTHR33767">
    <property type="entry name" value="LEUCINE RICH ADAPTOR PROTEIN 1-LIKE"/>
    <property type="match status" value="1"/>
</dbReference>
<evidence type="ECO:0000313" key="2">
    <source>
        <dbReference type="Proteomes" id="UP000265020"/>
    </source>
</evidence>
<keyword evidence="2" id="KW-1185">Reference proteome</keyword>
<dbReference type="Pfam" id="PF14854">
    <property type="entry name" value="LURAP"/>
    <property type="match status" value="1"/>
</dbReference>
<dbReference type="GeneTree" id="ENSGT00530000063790"/>
<evidence type="ECO:0000313" key="1">
    <source>
        <dbReference type="Ensembl" id="ENSCVAP00000011713.1"/>
    </source>
</evidence>